<evidence type="ECO:0000256" key="1">
    <source>
        <dbReference type="ARBA" id="ARBA00005305"/>
    </source>
</evidence>
<name>F6X3H9_XENTR</name>
<accession>F6X3H9</accession>
<dbReference type="InParanoid" id="F6X3H9"/>
<dbReference type="Bgee" id="ENSXETG00000003386">
    <property type="expression patterns" value="Expressed in neurula embryo and 19 other cell types or tissues"/>
</dbReference>
<dbReference type="Xenbase" id="XB-GENE-972630">
    <property type="gene designation" value="ccdc43"/>
</dbReference>
<gene>
    <name evidence="6" type="primary">ccdc43</name>
</gene>
<evidence type="ECO:0000256" key="2">
    <source>
        <dbReference type="ARBA" id="ARBA00016648"/>
    </source>
</evidence>
<evidence type="ECO:0000256" key="3">
    <source>
        <dbReference type="ARBA" id="ARBA00023054"/>
    </source>
</evidence>
<dbReference type="InterPro" id="IPR037666">
    <property type="entry name" value="CCDC43"/>
</dbReference>
<dbReference type="HOGENOM" id="CLU_079381_1_0_1"/>
<comment type="similarity">
    <text evidence="1">Belongs to the CCDC43 family.</text>
</comment>
<feature type="region of interest" description="Disordered" evidence="4">
    <location>
        <begin position="158"/>
        <end position="242"/>
    </location>
</feature>
<dbReference type="AlphaFoldDB" id="F6X3H9"/>
<reference evidence="6" key="1">
    <citation type="journal article" date="2010" name="Science">
        <title>The genome of the Western clawed frog Xenopus tropicalis.</title>
        <authorList>
            <person name="Hellsten U."/>
            <person name="Harland R.M."/>
            <person name="Gilchrist M.J."/>
            <person name="Hendrix D."/>
            <person name="Jurka J."/>
            <person name="Kapitonov V."/>
            <person name="Ovcharenko I."/>
            <person name="Putnam N.H."/>
            <person name="Shu S."/>
            <person name="Taher L."/>
            <person name="Blitz I.L."/>
            <person name="Blumberg B."/>
            <person name="Dichmann D.S."/>
            <person name="Dubchak I."/>
            <person name="Amaya E."/>
            <person name="Detter J.C."/>
            <person name="Fletcher R."/>
            <person name="Gerhard D.S."/>
            <person name="Goodstein D."/>
            <person name="Graves T."/>
            <person name="Grigoriev I.V."/>
            <person name="Grimwood J."/>
            <person name="Kawashima T."/>
            <person name="Lindquist E."/>
            <person name="Lucas S.M."/>
            <person name="Mead P.E."/>
            <person name="Mitros T."/>
            <person name="Ogino H."/>
            <person name="Ohta Y."/>
            <person name="Poliakov A.V."/>
            <person name="Pollet N."/>
            <person name="Robert J."/>
            <person name="Salamov A."/>
            <person name="Sater A.K."/>
            <person name="Schmutz J."/>
            <person name="Terry A."/>
            <person name="Vize P.D."/>
            <person name="Warren W.C."/>
            <person name="Wells D."/>
            <person name="Wills A."/>
            <person name="Wilson R.K."/>
            <person name="Zimmerman L.B."/>
            <person name="Zorn A.M."/>
            <person name="Grainger R."/>
            <person name="Grammer T."/>
            <person name="Khokha M.K."/>
            <person name="Richardson P.M."/>
            <person name="Rokhsar D.S."/>
        </authorList>
    </citation>
    <scope>NUCLEOTIDE SEQUENCE [LARGE SCALE GENOMIC DNA]</scope>
    <source>
        <strain evidence="6">Nigerian</strain>
    </source>
</reference>
<dbReference type="eggNOG" id="ENOG502RYDM">
    <property type="taxonomic scope" value="Eukaryota"/>
</dbReference>
<dbReference type="InterPro" id="IPR058771">
    <property type="entry name" value="PWI_CCDC43"/>
</dbReference>
<dbReference type="PANTHER" id="PTHR31684:SF2">
    <property type="entry name" value="COILED-COIL DOMAIN-CONTAINING PROTEIN 43"/>
    <property type="match status" value="1"/>
</dbReference>
<keyword evidence="3" id="KW-0175">Coiled coil</keyword>
<feature type="compositionally biased region" description="Basic residues" evidence="4">
    <location>
        <begin position="230"/>
        <end position="242"/>
    </location>
</feature>
<feature type="compositionally biased region" description="Acidic residues" evidence="4">
    <location>
        <begin position="159"/>
        <end position="169"/>
    </location>
</feature>
<dbReference type="PaxDb" id="8364-ENSXETP00000034962"/>
<proteinExistence type="inferred from homology"/>
<feature type="domain" description="CCDC43 PWI-like" evidence="5">
    <location>
        <begin position="38"/>
        <end position="109"/>
    </location>
</feature>
<feature type="compositionally biased region" description="Basic and acidic residues" evidence="4">
    <location>
        <begin position="192"/>
        <end position="229"/>
    </location>
</feature>
<reference evidence="6" key="2">
    <citation type="submission" date="2011-06" db="UniProtKB">
        <authorList>
            <consortium name="Ensembl"/>
        </authorList>
    </citation>
    <scope>IDENTIFICATION</scope>
</reference>
<dbReference type="Pfam" id="PF26091">
    <property type="entry name" value="PWI_CCDC43"/>
    <property type="match status" value="1"/>
</dbReference>
<dbReference type="PANTHER" id="PTHR31684">
    <property type="entry name" value="COILED-COIL DOMAIN-CONTAINING PROTEIN 43"/>
    <property type="match status" value="1"/>
</dbReference>
<dbReference type="Ensembl" id="ENSXETT00000007343">
    <property type="protein sequence ID" value="ENSXETP00000007343"/>
    <property type="gene ID" value="ENSXETG00000003386"/>
</dbReference>
<evidence type="ECO:0000256" key="4">
    <source>
        <dbReference type="SAM" id="MobiDB-lite"/>
    </source>
</evidence>
<dbReference type="GeneTree" id="ENSGT00390000015009"/>
<evidence type="ECO:0000313" key="6">
    <source>
        <dbReference type="Ensembl" id="ENSXETP00000007343"/>
    </source>
</evidence>
<organism evidence="6">
    <name type="scientific">Xenopus tropicalis</name>
    <name type="common">Western clawed frog</name>
    <name type="synonym">Silurana tropicalis</name>
    <dbReference type="NCBI Taxonomy" id="8364"/>
    <lineage>
        <taxon>Eukaryota</taxon>
        <taxon>Metazoa</taxon>
        <taxon>Chordata</taxon>
        <taxon>Craniata</taxon>
        <taxon>Vertebrata</taxon>
        <taxon>Euteleostomi</taxon>
        <taxon>Amphibia</taxon>
        <taxon>Batrachia</taxon>
        <taxon>Anura</taxon>
        <taxon>Pipoidea</taxon>
        <taxon>Pipidae</taxon>
        <taxon>Xenopodinae</taxon>
        <taxon>Xenopus</taxon>
        <taxon>Silurana</taxon>
    </lineage>
</organism>
<evidence type="ECO:0000259" key="5">
    <source>
        <dbReference type="Pfam" id="PF26091"/>
    </source>
</evidence>
<dbReference type="FunCoup" id="F6X3H9">
    <property type="interactions" value="1333"/>
</dbReference>
<sequence length="242" mass="27928">MRADVLQIRRQWRGQLLPHGKDPQPAWKMAAPSGQVAAVDFGSWLERRLEDLGMDPAVYPAYIQGVLREEEDGDERDEALRGILAAFLEEDSLEEVCLEIVTKWTDFQNSIPVETTKDEVQALTSMIEKQAQIVVKTREVSEEEQQRKAALLAQYANVTDEEDEDEENEINGASAINPEKSLFKNTNLEDVLSARKLERDTMREAGQKKKEQDKQQRENQKMSKQERKDKEKKRTQKGERKR</sequence>
<protein>
    <recommendedName>
        <fullName evidence="2">Coiled-coil domain-containing protein 43</fullName>
    </recommendedName>
</protein>